<dbReference type="STRING" id="1224164.B843_07875"/>
<dbReference type="Proteomes" id="UP000019222">
    <property type="component" value="Chromosome"/>
</dbReference>
<feature type="transmembrane region" description="Helical" evidence="2">
    <location>
        <begin position="153"/>
        <end position="171"/>
    </location>
</feature>
<feature type="transmembrane region" description="Helical" evidence="2">
    <location>
        <begin position="104"/>
        <end position="125"/>
    </location>
</feature>
<dbReference type="AlphaFoldDB" id="W5Y261"/>
<evidence type="ECO:0000256" key="1">
    <source>
        <dbReference type="SAM" id="MobiDB-lite"/>
    </source>
</evidence>
<keyword evidence="2" id="KW-1133">Transmembrane helix</keyword>
<dbReference type="HOGENOM" id="CLU_075797_1_2_11"/>
<dbReference type="EMBL" id="CP004353">
    <property type="protein sequence ID" value="AHI22960.1"/>
    <property type="molecule type" value="Genomic_DNA"/>
</dbReference>
<reference evidence="3 4" key="1">
    <citation type="submission" date="2013-02" db="EMBL/GenBank/DDBJ databases">
        <title>The complete genome sequence of Corynebacterium vitaeruminis DSM 20294.</title>
        <authorList>
            <person name="Ruckert C."/>
            <person name="Albersmeier A."/>
            <person name="Kalinowski J."/>
        </authorList>
    </citation>
    <scope>NUCLEOTIDE SEQUENCE [LARGE SCALE GENOMIC DNA]</scope>
    <source>
        <strain evidence="4">ATCC 10234</strain>
    </source>
</reference>
<dbReference type="PATRIC" id="fig|1224164.3.peg.1584"/>
<evidence type="ECO:0000313" key="3">
    <source>
        <dbReference type="EMBL" id="AHI22960.1"/>
    </source>
</evidence>
<dbReference type="InterPro" id="IPR016566">
    <property type="entry name" value="UCP010219"/>
</dbReference>
<feature type="transmembrane region" description="Helical" evidence="2">
    <location>
        <begin position="183"/>
        <end position="205"/>
    </location>
</feature>
<evidence type="ECO:0000313" key="4">
    <source>
        <dbReference type="Proteomes" id="UP000019222"/>
    </source>
</evidence>
<feature type="transmembrane region" description="Helical" evidence="2">
    <location>
        <begin position="50"/>
        <end position="69"/>
    </location>
</feature>
<protein>
    <recommendedName>
        <fullName evidence="5">DUF3159 domain-containing protein</fullName>
    </recommendedName>
</protein>
<feature type="region of interest" description="Disordered" evidence="1">
    <location>
        <begin position="1"/>
        <end position="21"/>
    </location>
</feature>
<feature type="transmembrane region" description="Helical" evidence="2">
    <location>
        <begin position="81"/>
        <end position="98"/>
    </location>
</feature>
<accession>W5Y261</accession>
<keyword evidence="2" id="KW-0472">Membrane</keyword>
<proteinExistence type="predicted"/>
<feature type="region of interest" description="Disordered" evidence="1">
    <location>
        <begin position="216"/>
        <end position="243"/>
    </location>
</feature>
<evidence type="ECO:0000256" key="2">
    <source>
        <dbReference type="SAM" id="Phobius"/>
    </source>
</evidence>
<name>W5Y261_9CORY</name>
<dbReference type="KEGG" id="cvt:B843_07875"/>
<dbReference type="PIRSF" id="PIRSF010219">
    <property type="entry name" value="UCP010219"/>
    <property type="match status" value="1"/>
</dbReference>
<keyword evidence="2" id="KW-0812">Transmembrane</keyword>
<dbReference type="Pfam" id="PF11361">
    <property type="entry name" value="DUF3159"/>
    <property type="match status" value="1"/>
</dbReference>
<keyword evidence="4" id="KW-1185">Reference proteome</keyword>
<dbReference type="eggNOG" id="ENOG5031MNQ">
    <property type="taxonomic scope" value="Bacteria"/>
</dbReference>
<evidence type="ECO:0008006" key="5">
    <source>
        <dbReference type="Google" id="ProtNLM"/>
    </source>
</evidence>
<sequence>MTTDNNMEPLRSAEPSEDEDAPSLLDQMGGLSGLVSSTLPILVFVPANKAWGLVGAIVASLGLALAIFVWRIARKENVQPAVSGLVGVAICVAIAWLTGDVKGYFLYGIWMSLLYGVAFFASVLVRWPLVGVIWKGINGDGMRWRSVAPARKAYAYATVGWGIAFLARFFVQNWLYNADDTTSLWLARMLMGWPLTGVVTLYTVLMVRRAHSYLEPEAEEPGSGEPTAVELESPQQETKGHDH</sequence>
<gene>
    <name evidence="3" type="ORF">B843_07875</name>
</gene>
<organism evidence="3 4">
    <name type="scientific">Corynebacterium vitaeruminis DSM 20294</name>
    <dbReference type="NCBI Taxonomy" id="1224164"/>
    <lineage>
        <taxon>Bacteria</taxon>
        <taxon>Bacillati</taxon>
        <taxon>Actinomycetota</taxon>
        <taxon>Actinomycetes</taxon>
        <taxon>Mycobacteriales</taxon>
        <taxon>Corynebacteriaceae</taxon>
        <taxon>Corynebacterium</taxon>
    </lineage>
</organism>